<gene>
    <name evidence="3" type="ORF">FX988_01663</name>
</gene>
<dbReference type="Proteomes" id="UP000464524">
    <property type="component" value="Chromosome"/>
</dbReference>
<reference evidence="3 4" key="1">
    <citation type="submission" date="2019-12" db="EMBL/GenBank/DDBJ databases">
        <title>Genome sequencing and assembly of endphytes of Porphyra tenera.</title>
        <authorList>
            <person name="Park J.M."/>
            <person name="Shin R."/>
            <person name="Jo S.H."/>
        </authorList>
    </citation>
    <scope>NUCLEOTIDE SEQUENCE [LARGE SCALE GENOMIC DNA]</scope>
    <source>
        <strain evidence="3 4">GPM4</strain>
    </source>
</reference>
<dbReference type="AlphaFoldDB" id="A0A857JLE6"/>
<dbReference type="KEGG" id="pmes:FX988_01663"/>
<feature type="chain" id="PRO_5032441045" description="Energy transducer TonB" evidence="2">
    <location>
        <begin position="25"/>
        <end position="256"/>
    </location>
</feature>
<dbReference type="Pfam" id="PF11932">
    <property type="entry name" value="DUF3450"/>
    <property type="match status" value="1"/>
</dbReference>
<dbReference type="PIRSF" id="PIRSF028069">
    <property type="entry name" value="UCP028069"/>
    <property type="match status" value="1"/>
</dbReference>
<sequence>MKSTTTLSASLLSVSLLLSASGYAQEDAYLKPAVEKATEINDSAANSQKKINKINDQIDNKLQQFKAINKETEGLEVYNTQLRKQIENQVQEMADLNAAIDDVSVIERQITPLMMRMIDGLEQFIALDVPFLAQERANRIAGLKSMMDKADVAPSEKFRRVMEAYQVEMDYGRTLEAYAGLQNIDGQERNVDFLRVGRTALIYQTRDASMQGMWNAQTRQWDALPSSYRTQVTKGLRMAKKQMAPDLLMLPVAITD</sequence>
<dbReference type="OrthoDB" id="5880116at2"/>
<accession>A0A857JLE6</accession>
<feature type="coiled-coil region" evidence="1">
    <location>
        <begin position="44"/>
        <end position="99"/>
    </location>
</feature>
<dbReference type="RefSeq" id="WP_007991904.1">
    <property type="nucleotide sequence ID" value="NZ_CP047656.1"/>
</dbReference>
<protein>
    <recommendedName>
        <fullName evidence="5">Energy transducer TonB</fullName>
    </recommendedName>
</protein>
<dbReference type="EMBL" id="CP047656">
    <property type="protein sequence ID" value="QHJ11434.1"/>
    <property type="molecule type" value="Genomic_DNA"/>
</dbReference>
<evidence type="ECO:0000256" key="1">
    <source>
        <dbReference type="SAM" id="Coils"/>
    </source>
</evidence>
<keyword evidence="4" id="KW-1185">Reference proteome</keyword>
<dbReference type="InterPro" id="IPR016866">
    <property type="entry name" value="UCP028069"/>
</dbReference>
<evidence type="ECO:0008006" key="5">
    <source>
        <dbReference type="Google" id="ProtNLM"/>
    </source>
</evidence>
<name>A0A857JLE6_9ALTE</name>
<keyword evidence="1" id="KW-0175">Coiled coil</keyword>
<keyword evidence="2" id="KW-0732">Signal</keyword>
<organism evidence="3 4">
    <name type="scientific">Paraglaciecola mesophila</name>
    <dbReference type="NCBI Taxonomy" id="197222"/>
    <lineage>
        <taxon>Bacteria</taxon>
        <taxon>Pseudomonadati</taxon>
        <taxon>Pseudomonadota</taxon>
        <taxon>Gammaproteobacteria</taxon>
        <taxon>Alteromonadales</taxon>
        <taxon>Alteromonadaceae</taxon>
        <taxon>Paraglaciecola</taxon>
    </lineage>
</organism>
<evidence type="ECO:0000256" key="2">
    <source>
        <dbReference type="SAM" id="SignalP"/>
    </source>
</evidence>
<proteinExistence type="predicted"/>
<evidence type="ECO:0000313" key="3">
    <source>
        <dbReference type="EMBL" id="QHJ11434.1"/>
    </source>
</evidence>
<evidence type="ECO:0000313" key="4">
    <source>
        <dbReference type="Proteomes" id="UP000464524"/>
    </source>
</evidence>
<feature type="signal peptide" evidence="2">
    <location>
        <begin position="1"/>
        <end position="24"/>
    </location>
</feature>